<feature type="region of interest" description="Disordered" evidence="1">
    <location>
        <begin position="770"/>
        <end position="855"/>
    </location>
</feature>
<organism evidence="2 3">
    <name type="scientific">Beauveria bassiana (strain ARSEF 2860)</name>
    <name type="common">White muscardine disease fungus</name>
    <name type="synonym">Tritirachium shiotae</name>
    <dbReference type="NCBI Taxonomy" id="655819"/>
    <lineage>
        <taxon>Eukaryota</taxon>
        <taxon>Fungi</taxon>
        <taxon>Dikarya</taxon>
        <taxon>Ascomycota</taxon>
        <taxon>Pezizomycotina</taxon>
        <taxon>Sordariomycetes</taxon>
        <taxon>Hypocreomycetidae</taxon>
        <taxon>Hypocreales</taxon>
        <taxon>Cordycipitaceae</taxon>
        <taxon>Beauveria</taxon>
    </lineage>
</organism>
<dbReference type="GeneID" id="19892166"/>
<dbReference type="RefSeq" id="XP_008602473.1">
    <property type="nucleotide sequence ID" value="XM_008604251.1"/>
</dbReference>
<dbReference type="HOGENOM" id="CLU_006822_0_0_1"/>
<name>J4UGE3_BEAB2</name>
<evidence type="ECO:0000313" key="3">
    <source>
        <dbReference type="Proteomes" id="UP000002762"/>
    </source>
</evidence>
<dbReference type="InParanoid" id="J4UGE3"/>
<dbReference type="PANTHER" id="PTHR37542">
    <property type="entry name" value="HELO DOMAIN-CONTAINING PROTEIN-RELATED"/>
    <property type="match status" value="1"/>
</dbReference>
<dbReference type="Proteomes" id="UP000002762">
    <property type="component" value="Unassembled WGS sequence"/>
</dbReference>
<dbReference type="AlphaFoldDB" id="J4UGE3"/>
<reference evidence="2 3" key="1">
    <citation type="journal article" date="2012" name="Sci. Rep.">
        <title>Genomic perspectives on the evolution of fungal entomopathogenicity in Beauveria bassiana.</title>
        <authorList>
            <person name="Xiao G."/>
            <person name="Ying S.H."/>
            <person name="Zheng P."/>
            <person name="Wang Z.L."/>
            <person name="Zhang S."/>
            <person name="Xie X.Q."/>
            <person name="Shang Y."/>
            <person name="St Leger R.J."/>
            <person name="Zhao G.P."/>
            <person name="Wang C."/>
            <person name="Feng M.G."/>
        </authorList>
    </citation>
    <scope>NUCLEOTIDE SEQUENCE [LARGE SCALE GENOMIC DNA]</scope>
    <source>
        <strain evidence="2 3">ARSEF 2860</strain>
    </source>
</reference>
<keyword evidence="3" id="KW-1185">Reference proteome</keyword>
<feature type="compositionally biased region" description="Polar residues" evidence="1">
    <location>
        <begin position="557"/>
        <end position="571"/>
    </location>
</feature>
<dbReference type="EMBL" id="JH725195">
    <property type="protein sequence ID" value="EJP61902.1"/>
    <property type="molecule type" value="Genomic_DNA"/>
</dbReference>
<dbReference type="OrthoDB" id="5418235at2759"/>
<evidence type="ECO:0000313" key="2">
    <source>
        <dbReference type="EMBL" id="EJP61902.1"/>
    </source>
</evidence>
<proteinExistence type="predicted"/>
<feature type="compositionally biased region" description="Polar residues" evidence="1">
    <location>
        <begin position="580"/>
        <end position="591"/>
    </location>
</feature>
<evidence type="ECO:0000256" key="1">
    <source>
        <dbReference type="SAM" id="MobiDB-lite"/>
    </source>
</evidence>
<feature type="compositionally biased region" description="Acidic residues" evidence="1">
    <location>
        <begin position="1082"/>
        <end position="1108"/>
    </location>
</feature>
<dbReference type="STRING" id="655819.J4UGE3"/>
<feature type="region of interest" description="Disordered" evidence="1">
    <location>
        <begin position="552"/>
        <end position="601"/>
    </location>
</feature>
<gene>
    <name evidence="2" type="ORF">BBA_09154</name>
</gene>
<sequence>METLLPAGGFQLPFQRRLSRLYNDTKKSSDFVQAPVPREKQQDPDVAGLHRKLRIQKDRLVSWGLEWSDPAHQAAEIDESLSRAGLSEVVGSIMSTIKDILAEAEQLWLSGAGGNSAGGTGSAAKDKEKLAQWDRARFEGLVSDFAASVDTLYDLSRTRGAAMRRVSKGGGLYKGAGIEASRAFEPTRMQTPQVIDPAQLTEILPATDLAPSVASQRAVVLMSKTAYSDMAQGRTRAPWGPLLLEYAAFDPIYSTTGIMPPMARFERLSAGLQQDSQRAPGAWSGLPWLLGYFEDMENSRFGMVYRFPPPFDTAILDSYKKSAAHNVVTLCTLLADPAMEPSLEAKFRLAYNLANTVFDMHARGVTHGRLTGDNISFCNEGKMDGLPPNAVVDVRRPLISSFDIFSEEKTDDTLHHPLDPRYSSASPLDKNTDERVLELYALSLMLLSIGLWTSIETLPLDASEAPFAAAMERLKVKCGGLYTKAVHACWEAVDLEIAGETTGETLLSQVQMRVSRFLETCCILDGVSGLEQRLNTEIEQETHEALRWDESSDFKTKSLQSPSQAQTTVGSSEGMMGYDSGQNRPQTQSTTPPKPVSKEPKLKLYTQVPLPAEAVDKWNTILMPQINQALRHFYRKHPESVEISLESIGLSPQQTEPTVLVVCSSVGKVRAILKKRVGDLFDGSTGFALKVCRGHVLRSRRVSDSVHRSTATDDDEFEAVNSKYQERPCSGASIGAWIGDRHLPPVSFGGLVVVDGKTYGMTVHHMLDDPDRDFGGPETHRSAAIPSGYSIPQFDSTDEYEDDDDDDDGYELSDTESEPFSETDITSEYGDESDEEEDEEEPGDIPGIEPGCGDGYVVTQPALDDVEDGFYPCAETEDEDHLDSFSLGPVYASSGIRRRRENGLVHEVDWALFEFDDARLPASNAILDDNRESDARLPQPTMLAPSTLLPGKRVRCVARTSGLQHGQILPALCSVKIYGRVSPSHTYQVANPDAGPRAAAAAAMGIPGDSGAWIVATGDGALCGHVLAWSARKRVAYMCPMDVLLLDVAQTLNACEVRLPGGKPVVMLEGQGEANVEKAAKEEEEEEEEEEEKEEEEEEEETNEEEEVSAAKLMVTTPPPPTGMTRLTRGLAELNMGVNVKQGIDVSS</sequence>
<feature type="region of interest" description="Disordered" evidence="1">
    <location>
        <begin position="1071"/>
        <end position="1148"/>
    </location>
</feature>
<protein>
    <submittedName>
        <fullName evidence="2">HET-s/LopB domain-containing protein</fullName>
    </submittedName>
</protein>
<accession>J4UGE3</accession>
<feature type="compositionally biased region" description="Basic and acidic residues" evidence="1">
    <location>
        <begin position="770"/>
        <end position="781"/>
    </location>
</feature>
<dbReference type="PANTHER" id="PTHR37542:SF2">
    <property type="entry name" value="PROTEIN KINASE DOMAIN-CONTAINING PROTEIN"/>
    <property type="match status" value="1"/>
</dbReference>
<feature type="compositionally biased region" description="Acidic residues" evidence="1">
    <location>
        <begin position="829"/>
        <end position="843"/>
    </location>
</feature>
<feature type="compositionally biased region" description="Acidic residues" evidence="1">
    <location>
        <begin position="796"/>
        <end position="821"/>
    </location>
</feature>